<dbReference type="Pfam" id="PF02014">
    <property type="entry name" value="Reeler"/>
    <property type="match status" value="1"/>
</dbReference>
<dbReference type="InterPro" id="IPR051237">
    <property type="entry name" value="Ferric-chelate_Red/DefProt"/>
</dbReference>
<dbReference type="EMBL" id="JH173566">
    <property type="protein sequence ID" value="EHB17197.1"/>
    <property type="molecule type" value="Genomic_DNA"/>
</dbReference>
<evidence type="ECO:0000313" key="7">
    <source>
        <dbReference type="Proteomes" id="UP000006813"/>
    </source>
</evidence>
<dbReference type="GO" id="GO:0006879">
    <property type="term" value="P:intracellular iron ion homeostasis"/>
    <property type="evidence" value="ECO:0007669"/>
    <property type="project" value="TreeGrafter"/>
</dbReference>
<comment type="function">
    <text evidence="2">Ferric-chelate reductases reduce Fe(3+) to Fe(2+) before its transport from the endosome to the cytoplasm.</text>
</comment>
<feature type="domain" description="Reelin" evidence="5">
    <location>
        <begin position="11"/>
        <end position="177"/>
    </location>
</feature>
<proteinExistence type="inferred from homology"/>
<dbReference type="STRING" id="10181.G5C6N6"/>
<evidence type="ECO:0000259" key="5">
    <source>
        <dbReference type="PROSITE" id="PS51019"/>
    </source>
</evidence>
<dbReference type="PANTHER" id="PTHR45828">
    <property type="entry name" value="CYTOCHROME B561/FERRIC REDUCTASE TRANSMEMBRANE"/>
    <property type="match status" value="1"/>
</dbReference>
<dbReference type="GO" id="GO:0016722">
    <property type="term" value="F:oxidoreductase activity, acting on metal ions"/>
    <property type="evidence" value="ECO:0007669"/>
    <property type="project" value="TreeGrafter"/>
</dbReference>
<name>G5C6N6_HETGA</name>
<organism evidence="6 7">
    <name type="scientific">Heterocephalus glaber</name>
    <name type="common">Naked mole rat</name>
    <dbReference type="NCBI Taxonomy" id="10181"/>
    <lineage>
        <taxon>Eukaryota</taxon>
        <taxon>Metazoa</taxon>
        <taxon>Chordata</taxon>
        <taxon>Craniata</taxon>
        <taxon>Vertebrata</taxon>
        <taxon>Euteleostomi</taxon>
        <taxon>Mammalia</taxon>
        <taxon>Eutheria</taxon>
        <taxon>Euarchontoglires</taxon>
        <taxon>Glires</taxon>
        <taxon>Rodentia</taxon>
        <taxon>Hystricomorpha</taxon>
        <taxon>Bathyergidae</taxon>
        <taxon>Heterocephalus</taxon>
    </lineage>
</organism>
<sequence>MWYLDSHVQPGAHYHSLVASYPNGKVTKSCHQMVPEHDHSPQSEPTHHIPVSQMIFRPRDQIEVTLPRGPFKGFLLEAHDAEDLDGPPIGSFMLIDSQVSQLLTCEDIQGSAVNQTSSSKKPEIKVYWKAPSSAPNHIWFLTTVVQKYKIYWVKIPSQIISQPNALPFTTPKATTALSSTSPPISHLTKPFSDSDCGNKKFCIKSPLNCDPEKEHVCVFLSFMRDEQSVVVEMSGLGKGYLSFAFSCDRWMGDDDAYMCIREDQTVHI</sequence>
<dbReference type="PROSITE" id="PS51019">
    <property type="entry name" value="REELIN"/>
    <property type="match status" value="1"/>
</dbReference>
<evidence type="ECO:0000256" key="1">
    <source>
        <dbReference type="ARBA" id="ARBA00009195"/>
    </source>
</evidence>
<protein>
    <recommendedName>
        <fullName evidence="3">Ferric-chelate reductase 1</fullName>
    </recommendedName>
    <alternativeName>
        <fullName evidence="4">Stromal cell-derived receptor 2</fullName>
    </alternativeName>
</protein>
<accession>G5C6N6</accession>
<dbReference type="InParanoid" id="G5C6N6"/>
<dbReference type="AlphaFoldDB" id="G5C6N6"/>
<evidence type="ECO:0000256" key="3">
    <source>
        <dbReference type="ARBA" id="ARBA00073117"/>
    </source>
</evidence>
<dbReference type="InterPro" id="IPR002861">
    <property type="entry name" value="Reeler_dom"/>
</dbReference>
<dbReference type="InterPro" id="IPR042307">
    <property type="entry name" value="Reeler_sf"/>
</dbReference>
<dbReference type="FunFam" id="2.60.40.4060:FF:000003">
    <property type="entry name" value="Ferric chelate reductase 1"/>
    <property type="match status" value="1"/>
</dbReference>
<dbReference type="Gene3D" id="2.60.40.4060">
    <property type="entry name" value="Reeler domain"/>
    <property type="match status" value="1"/>
</dbReference>
<dbReference type="Proteomes" id="UP000006813">
    <property type="component" value="Unassembled WGS sequence"/>
</dbReference>
<dbReference type="PANTHER" id="PTHR45828:SF3">
    <property type="entry name" value="FERRIC-CHELATE REDUCTASE 1"/>
    <property type="match status" value="1"/>
</dbReference>
<dbReference type="GO" id="GO:0016020">
    <property type="term" value="C:membrane"/>
    <property type="evidence" value="ECO:0007669"/>
    <property type="project" value="TreeGrafter"/>
</dbReference>
<dbReference type="CDD" id="cd08544">
    <property type="entry name" value="Reeler"/>
    <property type="match status" value="1"/>
</dbReference>
<evidence type="ECO:0000256" key="4">
    <source>
        <dbReference type="ARBA" id="ARBA00081205"/>
    </source>
</evidence>
<comment type="similarity">
    <text evidence="1">Belongs to the FRRS1 family.</text>
</comment>
<gene>
    <name evidence="6" type="ORF">GW7_10099</name>
</gene>
<evidence type="ECO:0000313" key="6">
    <source>
        <dbReference type="EMBL" id="EHB17197.1"/>
    </source>
</evidence>
<reference evidence="6 7" key="1">
    <citation type="journal article" date="2011" name="Nature">
        <title>Genome sequencing reveals insights into physiology and longevity of the naked mole rat.</title>
        <authorList>
            <person name="Kim E.B."/>
            <person name="Fang X."/>
            <person name="Fushan A.A."/>
            <person name="Huang Z."/>
            <person name="Lobanov A.V."/>
            <person name="Han L."/>
            <person name="Marino S.M."/>
            <person name="Sun X."/>
            <person name="Turanov A.A."/>
            <person name="Yang P."/>
            <person name="Yim S.H."/>
            <person name="Zhao X."/>
            <person name="Kasaikina M.V."/>
            <person name="Stoletzki N."/>
            <person name="Peng C."/>
            <person name="Polak P."/>
            <person name="Xiong Z."/>
            <person name="Kiezun A."/>
            <person name="Zhu Y."/>
            <person name="Chen Y."/>
            <person name="Kryukov G.V."/>
            <person name="Zhang Q."/>
            <person name="Peshkin L."/>
            <person name="Yang L."/>
            <person name="Bronson R.T."/>
            <person name="Buffenstein R."/>
            <person name="Wang B."/>
            <person name="Han C."/>
            <person name="Li Q."/>
            <person name="Chen L."/>
            <person name="Zhao W."/>
            <person name="Sunyaev S.R."/>
            <person name="Park T.J."/>
            <person name="Zhang G."/>
            <person name="Wang J."/>
            <person name="Gladyshev V.N."/>
        </authorList>
    </citation>
    <scope>NUCLEOTIDE SEQUENCE [LARGE SCALE GENOMIC DNA]</scope>
</reference>
<evidence type="ECO:0000256" key="2">
    <source>
        <dbReference type="ARBA" id="ARBA00056225"/>
    </source>
</evidence>